<accession>A0A1X0NXY5</accession>
<dbReference type="STRING" id="67003.A0A1X0NXY5"/>
<dbReference type="RefSeq" id="XP_028883155.1">
    <property type="nucleotide sequence ID" value="XM_029025745.1"/>
</dbReference>
<dbReference type="OrthoDB" id="260807at2759"/>
<dbReference type="GO" id="GO:0005315">
    <property type="term" value="F:phosphate transmembrane transporter activity"/>
    <property type="evidence" value="ECO:0007669"/>
    <property type="project" value="InterPro"/>
</dbReference>
<reference evidence="9 10" key="1">
    <citation type="submission" date="2017-03" db="EMBL/GenBank/DDBJ databases">
        <title>An alternative strategy for trypanosome survival in the mammalian bloodstream revealed through genome and transcriptome analysis of the ubiquitous bovine parasite Trypanosoma (Megatrypanum) theileri.</title>
        <authorList>
            <person name="Kelly S."/>
            <person name="Ivens A."/>
            <person name="Mott A."/>
            <person name="O'Neill E."/>
            <person name="Emms D."/>
            <person name="Macleod O."/>
            <person name="Voorheis P."/>
            <person name="Matthews J."/>
            <person name="Matthews K."/>
            <person name="Carrington M."/>
        </authorList>
    </citation>
    <scope>NUCLEOTIDE SEQUENCE [LARGE SCALE GENOMIC DNA]</scope>
    <source>
        <strain evidence="9">Edinburgh</strain>
    </source>
</reference>
<dbReference type="Proteomes" id="UP000192257">
    <property type="component" value="Unassembled WGS sequence"/>
</dbReference>
<feature type="transmembrane region" description="Helical" evidence="7">
    <location>
        <begin position="85"/>
        <end position="109"/>
    </location>
</feature>
<keyword evidence="4 7" id="KW-0812">Transmembrane</keyword>
<comment type="subcellular location">
    <subcellularLocation>
        <location evidence="1 7">Membrane</location>
        <topology evidence="1 7">Multi-pass membrane protein</topology>
    </subcellularLocation>
</comment>
<evidence type="ECO:0000313" key="9">
    <source>
        <dbReference type="EMBL" id="ORC89089.1"/>
    </source>
</evidence>
<dbReference type="PANTHER" id="PTHR11101">
    <property type="entry name" value="PHOSPHATE TRANSPORTER"/>
    <property type="match status" value="1"/>
</dbReference>
<dbReference type="VEuPathDB" id="TriTrypDB:TM35_000143000"/>
<feature type="transmembrane region" description="Helical" evidence="7">
    <location>
        <begin position="505"/>
        <end position="525"/>
    </location>
</feature>
<keyword evidence="5 7" id="KW-1133">Transmembrane helix</keyword>
<evidence type="ECO:0000256" key="8">
    <source>
        <dbReference type="SAM" id="MobiDB-lite"/>
    </source>
</evidence>
<organism evidence="9 10">
    <name type="scientific">Trypanosoma theileri</name>
    <dbReference type="NCBI Taxonomy" id="67003"/>
    <lineage>
        <taxon>Eukaryota</taxon>
        <taxon>Discoba</taxon>
        <taxon>Euglenozoa</taxon>
        <taxon>Kinetoplastea</taxon>
        <taxon>Metakinetoplastina</taxon>
        <taxon>Trypanosomatida</taxon>
        <taxon>Trypanosomatidae</taxon>
        <taxon>Trypanosoma</taxon>
    </lineage>
</organism>
<evidence type="ECO:0000256" key="7">
    <source>
        <dbReference type="RuleBase" id="RU363058"/>
    </source>
</evidence>
<feature type="compositionally biased region" description="Basic and acidic residues" evidence="8">
    <location>
        <begin position="272"/>
        <end position="281"/>
    </location>
</feature>
<feature type="transmembrane region" description="Helical" evidence="7">
    <location>
        <begin position="116"/>
        <end position="137"/>
    </location>
</feature>
<sequence length="531" mass="55602">MVNPYLWIAIVGGILAFLTGCGVGMNDLANAFGTTYGARILTLPQIVVVAAVCEFAGAVSLGAAVTSTISGGIADPSMFANEPYILMYGMLCALGAAFAWLVLATILSLPVSSTHSIAGGIMGFALVYGGGGAVSWAKKQDDFPFVAGFVPIVVSWFISPLFTGIAAAIIYGLVRFLVMRPANSVQRAVYSIPIIVAVAFFLESFFVLFKGAKERLHWDVNKAAWVAAIIGGGTGLISIAFIPLVRRRVRIMTEKAARQAEEQGASPEEVERELVEGEEHSPASAAAAASAEDCNAGNRHADGTDDVAAANPAVPDDASAKKSNEPLTGAVVGDTESSGNGSHRGGEDLPKFDVQIYDSRAELVFRYLQVFTAICASFAHGASDVSKAVGPFATIYSVYQNKSVVPKVDIPIWILCLGGAGLVVGLATFGLRIMKLLGERVTKITPSRGCCAELSTALVVSFASGYGVPISSTHCITGAVIGISMMDVGFWNVRWIIIAKLYAGWIMTVVITGSLSAVFFAQGIYAPSISA</sequence>
<keyword evidence="2 7" id="KW-0813">Transport</keyword>
<keyword evidence="6 7" id="KW-0472">Membrane</keyword>
<feature type="compositionally biased region" description="Low complexity" evidence="8">
    <location>
        <begin position="306"/>
        <end position="317"/>
    </location>
</feature>
<evidence type="ECO:0000256" key="3">
    <source>
        <dbReference type="ARBA" id="ARBA00022592"/>
    </source>
</evidence>
<feature type="transmembrane region" description="Helical" evidence="7">
    <location>
        <begin position="46"/>
        <end position="65"/>
    </location>
</feature>
<evidence type="ECO:0000256" key="5">
    <source>
        <dbReference type="ARBA" id="ARBA00022989"/>
    </source>
</evidence>
<comment type="caution">
    <text evidence="9">The sequence shown here is derived from an EMBL/GenBank/DDBJ whole genome shotgun (WGS) entry which is preliminary data.</text>
</comment>
<keyword evidence="3 7" id="KW-0592">Phosphate transport</keyword>
<gene>
    <name evidence="9" type="ORF">TM35_000143000</name>
</gene>
<feature type="transmembrane region" description="Helical" evidence="7">
    <location>
        <begin position="223"/>
        <end position="245"/>
    </location>
</feature>
<comment type="function">
    <text evidence="7">Sodium-phosphate symporter.</text>
</comment>
<proteinExistence type="inferred from homology"/>
<dbReference type="AlphaFoldDB" id="A0A1X0NXY5"/>
<dbReference type="GeneID" id="39985525"/>
<evidence type="ECO:0000256" key="6">
    <source>
        <dbReference type="ARBA" id="ARBA00023136"/>
    </source>
</evidence>
<dbReference type="InterPro" id="IPR001204">
    <property type="entry name" value="Phos_transporter"/>
</dbReference>
<dbReference type="GO" id="GO:0016020">
    <property type="term" value="C:membrane"/>
    <property type="evidence" value="ECO:0007669"/>
    <property type="project" value="UniProtKB-SubCell"/>
</dbReference>
<dbReference type="EMBL" id="NBCO01000014">
    <property type="protein sequence ID" value="ORC89089.1"/>
    <property type="molecule type" value="Genomic_DNA"/>
</dbReference>
<name>A0A1X0NXY5_9TRYP</name>
<feature type="transmembrane region" description="Helical" evidence="7">
    <location>
        <begin position="410"/>
        <end position="431"/>
    </location>
</feature>
<dbReference type="PANTHER" id="PTHR11101:SF96">
    <property type="entry name" value="PHOSPHATE TRANSPORTER"/>
    <property type="match status" value="1"/>
</dbReference>
<feature type="transmembrane region" description="Helical" evidence="7">
    <location>
        <begin position="364"/>
        <end position="382"/>
    </location>
</feature>
<evidence type="ECO:0000256" key="2">
    <source>
        <dbReference type="ARBA" id="ARBA00022448"/>
    </source>
</evidence>
<feature type="region of interest" description="Disordered" evidence="8">
    <location>
        <begin position="257"/>
        <end position="349"/>
    </location>
</feature>
<evidence type="ECO:0000313" key="10">
    <source>
        <dbReference type="Proteomes" id="UP000192257"/>
    </source>
</evidence>
<evidence type="ECO:0000256" key="4">
    <source>
        <dbReference type="ARBA" id="ARBA00022692"/>
    </source>
</evidence>
<protein>
    <recommendedName>
        <fullName evidence="7">Phosphate transporter</fullName>
    </recommendedName>
</protein>
<dbReference type="GO" id="GO:0035435">
    <property type="term" value="P:phosphate ion transmembrane transport"/>
    <property type="evidence" value="ECO:0007669"/>
    <property type="project" value="TreeGrafter"/>
</dbReference>
<keyword evidence="10" id="KW-1185">Reference proteome</keyword>
<evidence type="ECO:0000256" key="1">
    <source>
        <dbReference type="ARBA" id="ARBA00004141"/>
    </source>
</evidence>
<feature type="transmembrane region" description="Helical" evidence="7">
    <location>
        <begin position="6"/>
        <end position="25"/>
    </location>
</feature>
<feature type="transmembrane region" description="Helical" evidence="7">
    <location>
        <begin position="190"/>
        <end position="211"/>
    </location>
</feature>
<feature type="transmembrane region" description="Helical" evidence="7">
    <location>
        <begin position="157"/>
        <end position="178"/>
    </location>
</feature>
<comment type="similarity">
    <text evidence="7">Belongs to the inorganic phosphate transporter (PiT) (TC 2.A.20) family.</text>
</comment>
<dbReference type="Pfam" id="PF01384">
    <property type="entry name" value="PHO4"/>
    <property type="match status" value="1"/>
</dbReference>